<feature type="active site" evidence="3">
    <location>
        <position position="246"/>
    </location>
</feature>
<protein>
    <submittedName>
        <fullName evidence="6">NAD-dependent aldehyde dehydrogenase</fullName>
        <ecNumber evidence="6">1.2.1.-</ecNumber>
    </submittedName>
</protein>
<dbReference type="InterPro" id="IPR016161">
    <property type="entry name" value="Ald_DH/histidinol_DH"/>
</dbReference>
<feature type="domain" description="Aldehyde dehydrogenase" evidence="5">
    <location>
        <begin position="11"/>
        <end position="471"/>
    </location>
</feature>
<dbReference type="PROSITE" id="PS00070">
    <property type="entry name" value="ALDEHYDE_DEHYDR_CYS"/>
    <property type="match status" value="1"/>
</dbReference>
<dbReference type="OrthoDB" id="6187633at2"/>
<dbReference type="AlphaFoldDB" id="A0A375BG17"/>
<organism evidence="6">
    <name type="scientific">Cupriavidus taiwanensis</name>
    <dbReference type="NCBI Taxonomy" id="164546"/>
    <lineage>
        <taxon>Bacteria</taxon>
        <taxon>Pseudomonadati</taxon>
        <taxon>Pseudomonadota</taxon>
        <taxon>Betaproteobacteria</taxon>
        <taxon>Burkholderiales</taxon>
        <taxon>Burkholderiaceae</taxon>
        <taxon>Cupriavidus</taxon>
    </lineage>
</organism>
<proteinExistence type="inferred from homology"/>
<dbReference type="InterPro" id="IPR016160">
    <property type="entry name" value="Ald_DH_CS_CYS"/>
</dbReference>
<sequence length="477" mass="50959">MRYQNYINGRWVDSERHDLNRNPSDLSDHIGEAALASPALAQEAIAAASAAFGAWSESSVQMRADILERVGQEIVARKDELGRLLAREEGKTLREAIGEVMRAGQIFKYFAQEALRPHGQWLPSVRPGIDVEVTAEPVGVVSIITPWNFPIAIPAWKIAPALAFGNCVVFKPAELVPGSAWALAEILSRSGLPDGVFNMVLGHGAELGPVLTTAAEVAAVSFTGSEATGRRIAQALGGTGKRLQLEMGGKNPLVVLGDADLAVAVDAAVQGAFYSTGQRCTASSRIIVTADIHDRFAQALLEATQRLRVGNALDDATDIGPVVDASQLDKNLRYIDIGREEGAVLACGGERVQCASDGFYLAPALFLECESGMQVAQHEIFGPVATVLRARDNDHALELANDTPFGLSAGVCTRSLAQARRFRRHLRAGMVMVNTATAGVDYHVPFGGTKASSYGPHEQGWAAREFFTAGKTSYIRA</sequence>
<dbReference type="InterPro" id="IPR029510">
    <property type="entry name" value="Ald_DH_CS_GLU"/>
</dbReference>
<evidence type="ECO:0000256" key="2">
    <source>
        <dbReference type="ARBA" id="ARBA00023002"/>
    </source>
</evidence>
<evidence type="ECO:0000256" key="3">
    <source>
        <dbReference type="PROSITE-ProRule" id="PRU10007"/>
    </source>
</evidence>
<accession>A0A375BG17</accession>
<comment type="similarity">
    <text evidence="1 4">Belongs to the aldehyde dehydrogenase family.</text>
</comment>
<evidence type="ECO:0000256" key="1">
    <source>
        <dbReference type="ARBA" id="ARBA00009986"/>
    </source>
</evidence>
<dbReference type="PROSITE" id="PS00687">
    <property type="entry name" value="ALDEHYDE_DEHYDR_GLU"/>
    <property type="match status" value="1"/>
</dbReference>
<reference evidence="6" key="1">
    <citation type="submission" date="2018-01" db="EMBL/GenBank/DDBJ databases">
        <authorList>
            <person name="Clerissi C."/>
        </authorList>
    </citation>
    <scope>NUCLEOTIDE SEQUENCE</scope>
    <source>
        <strain evidence="6">Cupriavidus sp. LMG 19464</strain>
    </source>
</reference>
<dbReference type="Proteomes" id="UP000256780">
    <property type="component" value="Chromosome CBM2587_a"/>
</dbReference>
<evidence type="ECO:0000256" key="4">
    <source>
        <dbReference type="RuleBase" id="RU003345"/>
    </source>
</evidence>
<dbReference type="InterPro" id="IPR016162">
    <property type="entry name" value="Ald_DH_N"/>
</dbReference>
<dbReference type="FunFam" id="3.40.309.10:FF:000012">
    <property type="entry name" value="Betaine aldehyde dehydrogenase"/>
    <property type="match status" value="1"/>
</dbReference>
<dbReference type="InterPro" id="IPR016163">
    <property type="entry name" value="Ald_DH_C"/>
</dbReference>
<evidence type="ECO:0000259" key="5">
    <source>
        <dbReference type="Pfam" id="PF00171"/>
    </source>
</evidence>
<dbReference type="FunFam" id="3.40.605.10:FF:000007">
    <property type="entry name" value="NAD/NADP-dependent betaine aldehyde dehydrogenase"/>
    <property type="match status" value="1"/>
</dbReference>
<name>A0A375BG17_9BURK</name>
<dbReference type="GO" id="GO:0016620">
    <property type="term" value="F:oxidoreductase activity, acting on the aldehyde or oxo group of donors, NAD or NADP as acceptor"/>
    <property type="evidence" value="ECO:0007669"/>
    <property type="project" value="InterPro"/>
</dbReference>
<dbReference type="SUPFAM" id="SSF53720">
    <property type="entry name" value="ALDH-like"/>
    <property type="match status" value="1"/>
</dbReference>
<dbReference type="EC" id="1.2.1.-" evidence="6"/>
<gene>
    <name evidence="6" type="ORF">CBM2587_A110063</name>
</gene>
<dbReference type="PANTHER" id="PTHR11699">
    <property type="entry name" value="ALDEHYDE DEHYDROGENASE-RELATED"/>
    <property type="match status" value="1"/>
</dbReference>
<dbReference type="Gene3D" id="3.40.309.10">
    <property type="entry name" value="Aldehyde Dehydrogenase, Chain A, domain 2"/>
    <property type="match status" value="1"/>
</dbReference>
<comment type="caution">
    <text evidence="6">The sequence shown here is derived from an EMBL/GenBank/DDBJ whole genome shotgun (WGS) entry which is preliminary data.</text>
</comment>
<dbReference type="EMBL" id="OFSQ01000003">
    <property type="protein sequence ID" value="SOY43848.1"/>
    <property type="molecule type" value="Genomic_DNA"/>
</dbReference>
<dbReference type="RefSeq" id="WP_116356234.1">
    <property type="nucleotide sequence ID" value="NZ_LT976853.1"/>
</dbReference>
<dbReference type="InterPro" id="IPR015590">
    <property type="entry name" value="Aldehyde_DH_dom"/>
</dbReference>
<dbReference type="Pfam" id="PF00171">
    <property type="entry name" value="Aldedh"/>
    <property type="match status" value="1"/>
</dbReference>
<dbReference type="CDD" id="cd07097">
    <property type="entry name" value="ALDH_KGSADH-YcbD"/>
    <property type="match status" value="1"/>
</dbReference>
<dbReference type="Gene3D" id="3.40.605.10">
    <property type="entry name" value="Aldehyde Dehydrogenase, Chain A, domain 1"/>
    <property type="match status" value="1"/>
</dbReference>
<evidence type="ECO:0000313" key="6">
    <source>
        <dbReference type="EMBL" id="SOY43848.1"/>
    </source>
</evidence>
<keyword evidence="2 4" id="KW-0560">Oxidoreductase</keyword>